<organism evidence="3 4">
    <name type="scientific">Candolleomyces aberdarensis</name>
    <dbReference type="NCBI Taxonomy" id="2316362"/>
    <lineage>
        <taxon>Eukaryota</taxon>
        <taxon>Fungi</taxon>
        <taxon>Dikarya</taxon>
        <taxon>Basidiomycota</taxon>
        <taxon>Agaricomycotina</taxon>
        <taxon>Agaricomycetes</taxon>
        <taxon>Agaricomycetidae</taxon>
        <taxon>Agaricales</taxon>
        <taxon>Agaricineae</taxon>
        <taxon>Psathyrellaceae</taxon>
        <taxon>Candolleomyces</taxon>
    </lineage>
</organism>
<dbReference type="EMBL" id="SDEE01001636">
    <property type="protein sequence ID" value="RXW11748.1"/>
    <property type="molecule type" value="Genomic_DNA"/>
</dbReference>
<dbReference type="InterPro" id="IPR001878">
    <property type="entry name" value="Znf_CCHC"/>
</dbReference>
<dbReference type="STRING" id="2316362.A0A4V1Q1I9"/>
<keyword evidence="4" id="KW-1185">Reference proteome</keyword>
<protein>
    <recommendedName>
        <fullName evidence="2">CCHC-type domain-containing protein</fullName>
    </recommendedName>
</protein>
<evidence type="ECO:0000256" key="1">
    <source>
        <dbReference type="PROSITE-ProRule" id="PRU00047"/>
    </source>
</evidence>
<keyword evidence="1" id="KW-0862">Zinc</keyword>
<dbReference type="Pfam" id="PF14223">
    <property type="entry name" value="Retrotran_gag_2"/>
    <property type="match status" value="1"/>
</dbReference>
<dbReference type="GO" id="GO:0008270">
    <property type="term" value="F:zinc ion binding"/>
    <property type="evidence" value="ECO:0007669"/>
    <property type="project" value="UniProtKB-KW"/>
</dbReference>
<evidence type="ECO:0000313" key="3">
    <source>
        <dbReference type="EMBL" id="RXW11748.1"/>
    </source>
</evidence>
<comment type="caution">
    <text evidence="3">The sequence shown here is derived from an EMBL/GenBank/DDBJ whole genome shotgun (WGS) entry which is preliminary data.</text>
</comment>
<dbReference type="AlphaFoldDB" id="A0A4V1Q1I9"/>
<dbReference type="GO" id="GO:0003676">
    <property type="term" value="F:nucleic acid binding"/>
    <property type="evidence" value="ECO:0007669"/>
    <property type="project" value="InterPro"/>
</dbReference>
<reference evidence="3 4" key="1">
    <citation type="submission" date="2019-01" db="EMBL/GenBank/DDBJ databases">
        <title>Draft genome sequence of Psathyrella aberdarensis IHI B618.</title>
        <authorList>
            <person name="Buettner E."/>
            <person name="Kellner H."/>
        </authorList>
    </citation>
    <scope>NUCLEOTIDE SEQUENCE [LARGE SCALE GENOMIC DNA]</scope>
    <source>
        <strain evidence="3 4">IHI B618</strain>
    </source>
</reference>
<evidence type="ECO:0000259" key="2">
    <source>
        <dbReference type="PROSITE" id="PS50158"/>
    </source>
</evidence>
<dbReference type="OrthoDB" id="3066634at2759"/>
<gene>
    <name evidence="3" type="ORF">EST38_g14107</name>
</gene>
<feature type="domain" description="CCHC-type" evidence="2">
    <location>
        <begin position="219"/>
        <end position="232"/>
    </location>
</feature>
<keyword evidence="1" id="KW-0863">Zinc-finger</keyword>
<name>A0A4V1Q1I9_9AGAR</name>
<dbReference type="Proteomes" id="UP000290288">
    <property type="component" value="Unassembled WGS sequence"/>
</dbReference>
<proteinExistence type="predicted"/>
<accession>A0A4V1Q1I9</accession>
<keyword evidence="1" id="KW-0479">Metal-binding</keyword>
<sequence length="338" mass="38036">MTFVQCPDFIGHLDGTVKAPDPASAESLYQTWLATDKEVIAVLYKTIASNTIRTNHIKSLSATPRQTACELWAALKETFVRDSRSLRFELKRRLYNPVHDTSRPVLEYVSDIINAHASLADLRHSPPTIDIIDSILMHLDPSFDIVRSSLVTQSSDPSLETIKKVLDDFYRDGKAKGSGVGEPEAAMFTRRGKGTRRRDEEEEEEEYYDWGNTRGGDACHRCGRPGHRSSKCIADMPQNVKDNIINGYRKARKARRDEDAKAVRVGSDSDSDYYVDNPIRANAAQAFFKTTNSPSPEPVDSDVVYLSQAMRDRLRLDVKNSGKAKRQEFKGMVSRMEG</sequence>
<evidence type="ECO:0000313" key="4">
    <source>
        <dbReference type="Proteomes" id="UP000290288"/>
    </source>
</evidence>
<dbReference type="PROSITE" id="PS50158">
    <property type="entry name" value="ZF_CCHC"/>
    <property type="match status" value="1"/>
</dbReference>